<gene>
    <name evidence="1" type="ORF">EB12_02683</name>
</gene>
<evidence type="ECO:0008006" key="3">
    <source>
        <dbReference type="Google" id="ProtNLM"/>
    </source>
</evidence>
<sequence>MTYTHLNTDERVMIEAVDYQYTKIAPIASSLKRGRSPIYNIIYFLKPK</sequence>
<comment type="caution">
    <text evidence="1">The sequence shown here is derived from an EMBL/GenBank/DDBJ whole genome shotgun (WGS) entry which is preliminary data.</text>
</comment>
<reference evidence="1 2" key="1">
    <citation type="submission" date="2015-06" db="EMBL/GenBank/DDBJ databases">
        <title>The Genome Sequence of Enterococcus faecium 131EA1.</title>
        <authorList>
            <consortium name="The Broad Institute Genomics Platform"/>
            <consortium name="The Broad Institute Genome Sequencing Center for Infectious Disease"/>
            <person name="Earl A.M."/>
            <person name="Van Tyne D."/>
            <person name="Lebreton F."/>
            <person name="Saavedra J.T."/>
            <person name="Gilmore M.S."/>
            <person name="Manson Mcguire A."/>
            <person name="Clock S."/>
            <person name="Crupain M."/>
            <person name="Rangan U."/>
            <person name="Young S."/>
            <person name="Abouelleil A."/>
            <person name="Cao P."/>
            <person name="Chapman S.B."/>
            <person name="Griggs A."/>
            <person name="Priest M."/>
            <person name="Shea T."/>
            <person name="Wortman J."/>
            <person name="Nusbaum C."/>
            <person name="Birren B."/>
        </authorList>
    </citation>
    <scope>NUCLEOTIDE SEQUENCE [LARGE SCALE GENOMIC DNA]</scope>
    <source>
        <strain evidence="1 2">131EA1</strain>
    </source>
</reference>
<proteinExistence type="predicted"/>
<organism evidence="1 2">
    <name type="scientific">Enterococcus faecium</name>
    <name type="common">Streptococcus faecium</name>
    <dbReference type="NCBI Taxonomy" id="1352"/>
    <lineage>
        <taxon>Bacteria</taxon>
        <taxon>Bacillati</taxon>
        <taxon>Bacillota</taxon>
        <taxon>Bacilli</taxon>
        <taxon>Lactobacillales</taxon>
        <taxon>Enterococcaceae</taxon>
        <taxon>Enterococcus</taxon>
    </lineage>
</organism>
<dbReference type="EMBL" id="LEQJ01000020">
    <property type="protein sequence ID" value="RBS26524.1"/>
    <property type="molecule type" value="Genomic_DNA"/>
</dbReference>
<dbReference type="RefSeq" id="WP_010731430.1">
    <property type="nucleotide sequence ID" value="NZ_CABGPW010000023.1"/>
</dbReference>
<dbReference type="Proteomes" id="UP000253144">
    <property type="component" value="Unassembled WGS sequence"/>
</dbReference>
<evidence type="ECO:0000313" key="2">
    <source>
        <dbReference type="Proteomes" id="UP000253144"/>
    </source>
</evidence>
<dbReference type="AlphaFoldDB" id="A0A3F3NJF7"/>
<name>A0A3F3NJF7_ENTFC</name>
<protein>
    <recommendedName>
        <fullName evidence="3">Transposase</fullName>
    </recommendedName>
</protein>
<accession>A0A3F3NJF7</accession>
<evidence type="ECO:0000313" key="1">
    <source>
        <dbReference type="EMBL" id="RBS26524.1"/>
    </source>
</evidence>